<protein>
    <submittedName>
        <fullName evidence="15">Glutamate receptor-like</fullName>
    </submittedName>
</protein>
<dbReference type="OrthoDB" id="6374215at2759"/>
<accession>A0A979FQR8</accession>
<evidence type="ECO:0000256" key="10">
    <source>
        <dbReference type="ARBA" id="ARBA00023180"/>
    </source>
</evidence>
<keyword evidence="8" id="KW-0472">Membrane</keyword>
<dbReference type="SUPFAM" id="SSF53850">
    <property type="entry name" value="Periplasmic binding protein-like II"/>
    <property type="match status" value="1"/>
</dbReference>
<keyword evidence="10" id="KW-0325">Glycoprotein</keyword>
<evidence type="ECO:0000313" key="14">
    <source>
        <dbReference type="Proteomes" id="UP000694843"/>
    </source>
</evidence>
<dbReference type="GO" id="GO:0050906">
    <property type="term" value="P:detection of stimulus involved in sensory perception"/>
    <property type="evidence" value="ECO:0007669"/>
    <property type="project" value="UniProtKB-ARBA"/>
</dbReference>
<dbReference type="Gene3D" id="3.40.190.10">
    <property type="entry name" value="Periplasmic binding protein-like II"/>
    <property type="match status" value="1"/>
</dbReference>
<keyword evidence="11" id="KW-1071">Ligand-gated ion channel</keyword>
<evidence type="ECO:0000256" key="7">
    <source>
        <dbReference type="ARBA" id="ARBA00023065"/>
    </source>
</evidence>
<evidence type="ECO:0000256" key="5">
    <source>
        <dbReference type="ARBA" id="ARBA00022692"/>
    </source>
</evidence>
<proteinExistence type="inferred from homology"/>
<keyword evidence="5" id="KW-0812">Transmembrane</keyword>
<keyword evidence="4" id="KW-1003">Cell membrane</keyword>
<evidence type="ECO:0000256" key="2">
    <source>
        <dbReference type="ARBA" id="ARBA00008685"/>
    </source>
</evidence>
<dbReference type="GO" id="GO:0005886">
    <property type="term" value="C:plasma membrane"/>
    <property type="evidence" value="ECO:0007669"/>
    <property type="project" value="UniProtKB-SubCell"/>
</dbReference>
<dbReference type="SMART" id="SM00918">
    <property type="entry name" value="Lig_chan-Glu_bd"/>
    <property type="match status" value="1"/>
</dbReference>
<organism evidence="14 15">
    <name type="scientific">Hyalella azteca</name>
    <name type="common">Amphipod</name>
    <dbReference type="NCBI Taxonomy" id="294128"/>
    <lineage>
        <taxon>Eukaryota</taxon>
        <taxon>Metazoa</taxon>
        <taxon>Ecdysozoa</taxon>
        <taxon>Arthropoda</taxon>
        <taxon>Crustacea</taxon>
        <taxon>Multicrustacea</taxon>
        <taxon>Malacostraca</taxon>
        <taxon>Eumalacostraca</taxon>
        <taxon>Peracarida</taxon>
        <taxon>Amphipoda</taxon>
        <taxon>Senticaudata</taxon>
        <taxon>Talitrida</taxon>
        <taxon>Talitroidea</taxon>
        <taxon>Hyalellidae</taxon>
        <taxon>Hyalella</taxon>
    </lineage>
</organism>
<dbReference type="KEGG" id="hazt:108683323"/>
<keyword evidence="12" id="KW-0407">Ion channel</keyword>
<dbReference type="InterPro" id="IPR019594">
    <property type="entry name" value="Glu/Gly-bd"/>
</dbReference>
<comment type="subcellular location">
    <subcellularLocation>
        <location evidence="1">Cell membrane</location>
        <topology evidence="1">Multi-pass membrane protein</topology>
    </subcellularLocation>
</comment>
<feature type="domain" description="Ionotropic glutamate receptor L-glutamate and glycine-binding" evidence="13">
    <location>
        <begin position="17"/>
        <end position="79"/>
    </location>
</feature>
<evidence type="ECO:0000256" key="1">
    <source>
        <dbReference type="ARBA" id="ARBA00004651"/>
    </source>
</evidence>
<keyword evidence="6" id="KW-1133">Transmembrane helix</keyword>
<evidence type="ECO:0000256" key="9">
    <source>
        <dbReference type="ARBA" id="ARBA00023170"/>
    </source>
</evidence>
<evidence type="ECO:0000256" key="3">
    <source>
        <dbReference type="ARBA" id="ARBA00022448"/>
    </source>
</evidence>
<dbReference type="AlphaFoldDB" id="A0A979FQR8"/>
<name>A0A979FQR8_HYAAZ</name>
<dbReference type="InterPro" id="IPR001320">
    <property type="entry name" value="Iontro_rcpt_C"/>
</dbReference>
<keyword evidence="9" id="KW-0675">Receptor</keyword>
<sequence length="320" mass="35168">MALSGHVLRVAADTWLPYVSFPVEAEADPSLLSGAAFEIFRIITTKLNVSFKLVRSVDGYWGSPVGNGSFNGMVGQVLRGEVDMALGPFIQTHERQQVADFSEVLITDSFGIFLPRPGIEKNLANFLKPLSVEEDSSVVLTVGNAKPQYPGVDRILRVICNQGTTWKCENLSGRLLLGVWLFASLVLSTVYCGSLTSQLAVPVVRVPVDSLEDLVKSNMQFATEANSAIDQMLTAATSGVMKEIADRMSRVSSCYYSRFDIKSGKLAVLCDFISMKKVTSEEFSTNATCSYYIARERMSGGSLSFLFPKKSFYKPLFDHQ</sequence>
<dbReference type="PANTHER" id="PTHR42643:SF24">
    <property type="entry name" value="IONOTROPIC RECEPTOR 60A"/>
    <property type="match status" value="1"/>
</dbReference>
<dbReference type="GO" id="GO:0015276">
    <property type="term" value="F:ligand-gated monoatomic ion channel activity"/>
    <property type="evidence" value="ECO:0007669"/>
    <property type="project" value="InterPro"/>
</dbReference>
<evidence type="ECO:0000259" key="13">
    <source>
        <dbReference type="SMART" id="SM00918"/>
    </source>
</evidence>
<dbReference type="Proteomes" id="UP000694843">
    <property type="component" value="Unplaced"/>
</dbReference>
<dbReference type="GeneID" id="108683323"/>
<dbReference type="PANTHER" id="PTHR42643">
    <property type="entry name" value="IONOTROPIC RECEPTOR 20A-RELATED"/>
    <property type="match status" value="1"/>
</dbReference>
<evidence type="ECO:0000256" key="6">
    <source>
        <dbReference type="ARBA" id="ARBA00022989"/>
    </source>
</evidence>
<evidence type="ECO:0000313" key="15">
    <source>
        <dbReference type="RefSeq" id="XP_047738826.1"/>
    </source>
</evidence>
<keyword evidence="7" id="KW-0406">Ion transport</keyword>
<dbReference type="RefSeq" id="XP_047738826.1">
    <property type="nucleotide sequence ID" value="XM_047882870.1"/>
</dbReference>
<dbReference type="Pfam" id="PF10613">
    <property type="entry name" value="Lig_chan-Glu_bd"/>
    <property type="match status" value="1"/>
</dbReference>
<gene>
    <name evidence="15" type="primary">LOC108683323</name>
</gene>
<dbReference type="Pfam" id="PF00060">
    <property type="entry name" value="Lig_chan"/>
    <property type="match status" value="1"/>
</dbReference>
<evidence type="ECO:0000256" key="12">
    <source>
        <dbReference type="ARBA" id="ARBA00023303"/>
    </source>
</evidence>
<keyword evidence="14" id="KW-1185">Reference proteome</keyword>
<comment type="similarity">
    <text evidence="2">Belongs to the glutamate-gated ion channel (TC 1.A.10.1) family.</text>
</comment>
<dbReference type="OMA" id="YITHERY"/>
<evidence type="ECO:0000256" key="11">
    <source>
        <dbReference type="ARBA" id="ARBA00023286"/>
    </source>
</evidence>
<evidence type="ECO:0000256" key="8">
    <source>
        <dbReference type="ARBA" id="ARBA00023136"/>
    </source>
</evidence>
<dbReference type="InterPro" id="IPR052192">
    <property type="entry name" value="Insect_Ionotropic_Sensory_Rcpt"/>
</dbReference>
<reference evidence="15" key="1">
    <citation type="submission" date="2025-08" db="UniProtKB">
        <authorList>
            <consortium name="RefSeq"/>
        </authorList>
    </citation>
    <scope>IDENTIFICATION</scope>
    <source>
        <tissue evidence="15">Whole organism</tissue>
    </source>
</reference>
<dbReference type="Gene3D" id="1.10.287.70">
    <property type="match status" value="1"/>
</dbReference>
<keyword evidence="3" id="KW-0813">Transport</keyword>
<evidence type="ECO:0000256" key="4">
    <source>
        <dbReference type="ARBA" id="ARBA00022475"/>
    </source>
</evidence>